<dbReference type="Gene3D" id="3.10.20.800">
    <property type="match status" value="1"/>
</dbReference>
<evidence type="ECO:0000259" key="8">
    <source>
        <dbReference type="PROSITE" id="PS52029"/>
    </source>
</evidence>
<dbReference type="GO" id="GO:0016740">
    <property type="term" value="F:transferase activity"/>
    <property type="evidence" value="ECO:0007669"/>
    <property type="project" value="UniProtKB-KW"/>
</dbReference>
<dbReference type="GO" id="GO:0071555">
    <property type="term" value="P:cell wall organization"/>
    <property type="evidence" value="ECO:0007669"/>
    <property type="project" value="UniProtKB-UniRule"/>
</dbReference>
<dbReference type="Gene3D" id="2.40.440.10">
    <property type="entry name" value="L,D-transpeptidase catalytic domain-like"/>
    <property type="match status" value="1"/>
</dbReference>
<evidence type="ECO:0000256" key="5">
    <source>
        <dbReference type="ARBA" id="ARBA00023316"/>
    </source>
</evidence>
<sequence length="465" mass="50464">MAGKRKTTKHTATKKWVLIGLIALIVVGAGGAVGYASYYNQRFKPAKINGITVTNMTASQAADKINSSDSSTSSNTINVAKSKVDVTTAEVSKLLQKRNNNGHALETASLTVSKTVSTSDYNYRINTLLPAFKAKIEAINANRTKPVNAKVTYSNGKTTVSKSQNGTALDEAAMVKAFKSQAKTDLEINVKKTIDTPATANSSAIKTTKSNLQALLNRTVKVTYGSTTWHFKASDYLKSVTATVDGKYTYNSSTLSTEIAKLANEHDTKGKSFSYKTHSGKTIKTKVGSSTYGWSIEQTKLKDAILAEFEKSSPTTLNLKNYVSGLGYGKSGVGGTRVEVNLKTLEEYAYVDNKLVFSTPVMSGTVTGSDKTPQGVFYVLYKQRNATLRGENDNGTSYASKVKYWMPFTEDGVGLHDSSWQPSSVYGNVSDRSEYHSHGCINNPPSKIKALWEVVSTDEPVVVYY</sequence>
<dbReference type="InterPro" id="IPR022029">
    <property type="entry name" value="YoaR-like_PG-bd"/>
</dbReference>
<feature type="active site" description="Proton donor/acceptor" evidence="6">
    <location>
        <position position="416"/>
    </location>
</feature>
<evidence type="ECO:0000256" key="7">
    <source>
        <dbReference type="SAM" id="Phobius"/>
    </source>
</evidence>
<dbReference type="EMBL" id="AYYR01000054">
    <property type="protein sequence ID" value="KRM75257.1"/>
    <property type="molecule type" value="Genomic_DNA"/>
</dbReference>
<dbReference type="PANTHER" id="PTHR30582:SF33">
    <property type="entry name" value="EXPORTED PROTEIN"/>
    <property type="match status" value="1"/>
</dbReference>
<evidence type="ECO:0000256" key="6">
    <source>
        <dbReference type="PROSITE-ProRule" id="PRU01373"/>
    </source>
</evidence>
<comment type="pathway">
    <text evidence="1 6">Cell wall biogenesis; peptidoglycan biosynthesis.</text>
</comment>
<dbReference type="InterPro" id="IPR038063">
    <property type="entry name" value="Transpep_catalytic_dom"/>
</dbReference>
<dbReference type="SUPFAM" id="SSF141523">
    <property type="entry name" value="L,D-transpeptidase catalytic domain-like"/>
    <property type="match status" value="1"/>
</dbReference>
<keyword evidence="5 6" id="KW-0961">Cell wall biogenesis/degradation</keyword>
<protein>
    <recommendedName>
        <fullName evidence="8">L,D-TPase catalytic domain-containing protein</fullName>
    </recommendedName>
</protein>
<feature type="domain" description="L,D-TPase catalytic" evidence="8">
    <location>
        <begin position="336"/>
        <end position="464"/>
    </location>
</feature>
<keyword evidence="7" id="KW-0812">Transmembrane</keyword>
<name>A0A0R2BFU9_SECCO</name>
<dbReference type="PANTHER" id="PTHR30582">
    <property type="entry name" value="L,D-TRANSPEPTIDASE"/>
    <property type="match status" value="1"/>
</dbReference>
<evidence type="ECO:0000313" key="10">
    <source>
        <dbReference type="Proteomes" id="UP000051845"/>
    </source>
</evidence>
<dbReference type="RefSeq" id="WP_056996885.1">
    <property type="nucleotide sequence ID" value="NZ_AYYR01000054.1"/>
</dbReference>
<dbReference type="STRING" id="33960.TY91_14800"/>
<dbReference type="GO" id="GO:0018104">
    <property type="term" value="P:peptidoglycan-protein cross-linking"/>
    <property type="evidence" value="ECO:0007669"/>
    <property type="project" value="TreeGrafter"/>
</dbReference>
<proteinExistence type="predicted"/>
<dbReference type="Pfam" id="PF03734">
    <property type="entry name" value="YkuD"/>
    <property type="match status" value="1"/>
</dbReference>
<dbReference type="SUPFAM" id="SSF143985">
    <property type="entry name" value="L,D-transpeptidase pre-catalytic domain-like"/>
    <property type="match status" value="1"/>
</dbReference>
<dbReference type="InterPro" id="IPR005490">
    <property type="entry name" value="LD_TPept_cat_dom"/>
</dbReference>
<feature type="active site" description="Nucleophile" evidence="6">
    <location>
        <position position="440"/>
    </location>
</feature>
<dbReference type="PROSITE" id="PS52029">
    <property type="entry name" value="LD_TPASE"/>
    <property type="match status" value="1"/>
</dbReference>
<dbReference type="GO" id="GO:0071972">
    <property type="term" value="F:peptidoglycan L,D-transpeptidase activity"/>
    <property type="evidence" value="ECO:0007669"/>
    <property type="project" value="TreeGrafter"/>
</dbReference>
<evidence type="ECO:0000256" key="3">
    <source>
        <dbReference type="ARBA" id="ARBA00022960"/>
    </source>
</evidence>
<dbReference type="Pfam" id="PF12229">
    <property type="entry name" value="PG_binding_4"/>
    <property type="match status" value="2"/>
</dbReference>
<feature type="transmembrane region" description="Helical" evidence="7">
    <location>
        <begin position="16"/>
        <end position="38"/>
    </location>
</feature>
<accession>A0A0R2BFU9</accession>
<dbReference type="PATRIC" id="fig|1423733.4.peg.2557"/>
<dbReference type="GO" id="GO:0008360">
    <property type="term" value="P:regulation of cell shape"/>
    <property type="evidence" value="ECO:0007669"/>
    <property type="project" value="UniProtKB-UniRule"/>
</dbReference>
<keyword evidence="7" id="KW-1133">Transmembrane helix</keyword>
<keyword evidence="3 6" id="KW-0133">Cell shape</keyword>
<evidence type="ECO:0000256" key="2">
    <source>
        <dbReference type="ARBA" id="ARBA00022679"/>
    </source>
</evidence>
<dbReference type="AlphaFoldDB" id="A0A0R2BFU9"/>
<dbReference type="InterPro" id="IPR038054">
    <property type="entry name" value="LD_TPept-like_central_sf"/>
</dbReference>
<dbReference type="CDD" id="cd16913">
    <property type="entry name" value="YkuD_like"/>
    <property type="match status" value="1"/>
</dbReference>
<dbReference type="UniPathway" id="UPA00219"/>
<evidence type="ECO:0000256" key="4">
    <source>
        <dbReference type="ARBA" id="ARBA00022984"/>
    </source>
</evidence>
<keyword evidence="2" id="KW-0808">Transferase</keyword>
<keyword evidence="4 6" id="KW-0573">Peptidoglycan synthesis</keyword>
<reference evidence="9 10" key="1">
    <citation type="journal article" date="2015" name="Genome Announc.">
        <title>Expanding the biotechnology potential of lactobacilli through comparative genomics of 213 strains and associated genera.</title>
        <authorList>
            <person name="Sun Z."/>
            <person name="Harris H.M."/>
            <person name="McCann A."/>
            <person name="Guo C."/>
            <person name="Argimon S."/>
            <person name="Zhang W."/>
            <person name="Yang X."/>
            <person name="Jeffery I.B."/>
            <person name="Cooney J.C."/>
            <person name="Kagawa T.F."/>
            <person name="Liu W."/>
            <person name="Song Y."/>
            <person name="Salvetti E."/>
            <person name="Wrobel A."/>
            <person name="Rasinkangas P."/>
            <person name="Parkhill J."/>
            <person name="Rea M.C."/>
            <person name="O'Sullivan O."/>
            <person name="Ritari J."/>
            <person name="Douillard F.P."/>
            <person name="Paul Ross R."/>
            <person name="Yang R."/>
            <person name="Briner A.E."/>
            <person name="Felis G.E."/>
            <person name="de Vos W.M."/>
            <person name="Barrangou R."/>
            <person name="Klaenhammer T.R."/>
            <person name="Caufield P.W."/>
            <person name="Cui Y."/>
            <person name="Zhang H."/>
            <person name="O'Toole P.W."/>
        </authorList>
    </citation>
    <scope>NUCLEOTIDE SEQUENCE [LARGE SCALE GENOMIC DNA]</scope>
    <source>
        <strain evidence="9 10">DSM 20515</strain>
    </source>
</reference>
<comment type="caution">
    <text evidence="9">The sequence shown here is derived from an EMBL/GenBank/DDBJ whole genome shotgun (WGS) entry which is preliminary data.</text>
</comment>
<gene>
    <name evidence="9" type="ORF">FC82_GL002443</name>
</gene>
<evidence type="ECO:0000256" key="1">
    <source>
        <dbReference type="ARBA" id="ARBA00004752"/>
    </source>
</evidence>
<organism evidence="9 10">
    <name type="scientific">Secundilactobacillus collinoides DSM 20515 = JCM 1123</name>
    <dbReference type="NCBI Taxonomy" id="1423733"/>
    <lineage>
        <taxon>Bacteria</taxon>
        <taxon>Bacillati</taxon>
        <taxon>Bacillota</taxon>
        <taxon>Bacilli</taxon>
        <taxon>Lactobacillales</taxon>
        <taxon>Lactobacillaceae</taxon>
        <taxon>Secundilactobacillus</taxon>
    </lineage>
</organism>
<keyword evidence="7" id="KW-0472">Membrane</keyword>
<dbReference type="GO" id="GO:0005576">
    <property type="term" value="C:extracellular region"/>
    <property type="evidence" value="ECO:0007669"/>
    <property type="project" value="TreeGrafter"/>
</dbReference>
<dbReference type="Proteomes" id="UP000051845">
    <property type="component" value="Unassembled WGS sequence"/>
</dbReference>
<dbReference type="InterPro" id="IPR050979">
    <property type="entry name" value="LD-transpeptidase"/>
</dbReference>
<evidence type="ECO:0000313" key="9">
    <source>
        <dbReference type="EMBL" id="KRM75257.1"/>
    </source>
</evidence>